<gene>
    <name evidence="14" type="ORF">CTHT_0069130</name>
</gene>
<feature type="compositionally biased region" description="Low complexity" evidence="11">
    <location>
        <begin position="25"/>
        <end position="36"/>
    </location>
</feature>
<dbReference type="InterPro" id="IPR028055">
    <property type="entry name" value="YidC/Oxa/ALB_C"/>
</dbReference>
<evidence type="ECO:0000256" key="12">
    <source>
        <dbReference type="SAM" id="Phobius"/>
    </source>
</evidence>
<evidence type="ECO:0000256" key="1">
    <source>
        <dbReference type="ARBA" id="ARBA00004448"/>
    </source>
</evidence>
<dbReference type="Pfam" id="PF02096">
    <property type="entry name" value="60KD_IMP"/>
    <property type="match status" value="1"/>
</dbReference>
<feature type="domain" description="Membrane insertase YidC/Oxa/ALB C-terminal" evidence="13">
    <location>
        <begin position="233"/>
        <end position="427"/>
    </location>
</feature>
<feature type="transmembrane region" description="Helical" evidence="12">
    <location>
        <begin position="312"/>
        <end position="336"/>
    </location>
</feature>
<feature type="region of interest" description="Disordered" evidence="11">
    <location>
        <begin position="1"/>
        <end position="36"/>
    </location>
</feature>
<dbReference type="GO" id="GO:0032977">
    <property type="term" value="F:membrane insertase activity"/>
    <property type="evidence" value="ECO:0007669"/>
    <property type="project" value="InterPro"/>
</dbReference>
<sequence length="537" mass="59326">MASEEHAHPLAESGMTIRSDSEQYSNSAPEEISASPSSSSRSAVVVYKPPTFWSILRAATINLFLPFINGMMLGFGELLAHEVAFRLGWSNTRSLAKPSARTPLRNFGTALRRINGNILRGELPSSRIASRPLLSGASLQTGFSLRQARNASTQPTTSTASAAAASSPSAATDSSVPLPDLTATPVNLSGSDLLDIPEQIGFLKTLGLDYGWGPTSLMQTLLESIYVYTGLPWWGSIALLAVAIRLAILKPTIDASENVQKLQELQKDPRYVAATEQLKQVMVTGNYLAGAEARARVSLMHKEAGYQPWKNLINLIQLPIGIGMFRLVRGMAALPVPSFETGGTLWFTDLAVSDPYFVLPIITGLFVAQAMRIPMPYMAPQQQKTFKAMALIMTPFTTVVSLFLPAGIQWYFCVTSFLHMIQQWFLHRPWFRRWVGLRPLNKTNPMGITWEPPRVVDTKAPRVKTEVPTAVPKNQDSSLYSSIKSTIELAKEKMESQSTKAALERAQKAAQEYEERRALEEKEKYLARINAKRSKNH</sequence>
<proteinExistence type="inferred from homology"/>
<feature type="compositionally biased region" description="Low complexity" evidence="11">
    <location>
        <begin position="151"/>
        <end position="175"/>
    </location>
</feature>
<dbReference type="EMBL" id="GL988047">
    <property type="protein sequence ID" value="EGS17578.1"/>
    <property type="molecule type" value="Genomic_DNA"/>
</dbReference>
<keyword evidence="10" id="KW-0175">Coiled coil</keyword>
<dbReference type="CDD" id="cd20069">
    <property type="entry name" value="5TM_Oxa1-like"/>
    <property type="match status" value="1"/>
</dbReference>
<dbReference type="STRING" id="759272.G0SH89"/>
<evidence type="ECO:0000313" key="15">
    <source>
        <dbReference type="Proteomes" id="UP000008066"/>
    </source>
</evidence>
<keyword evidence="5" id="KW-0809">Transit peptide</keyword>
<comment type="similarity">
    <text evidence="2 9">Belongs to the OXA1/ALB3/YidC family.</text>
</comment>
<comment type="subcellular location">
    <subcellularLocation>
        <location evidence="9">Membrane</location>
        <topology evidence="9">Multi-pass membrane protein</topology>
    </subcellularLocation>
    <subcellularLocation>
        <location evidence="1">Mitochondrion inner membrane</location>
        <topology evidence="1">Multi-pass membrane protein</topology>
    </subcellularLocation>
</comment>
<dbReference type="eggNOG" id="KOG1239">
    <property type="taxonomic scope" value="Eukaryota"/>
</dbReference>
<evidence type="ECO:0000256" key="9">
    <source>
        <dbReference type="RuleBase" id="RU003945"/>
    </source>
</evidence>
<dbReference type="KEGG" id="cthr:CTHT_0069130"/>
<evidence type="ECO:0000259" key="13">
    <source>
        <dbReference type="Pfam" id="PF02096"/>
    </source>
</evidence>
<dbReference type="GO" id="GO:0032979">
    <property type="term" value="P:protein insertion into mitochondrial inner membrane from matrix"/>
    <property type="evidence" value="ECO:0007669"/>
    <property type="project" value="TreeGrafter"/>
</dbReference>
<keyword evidence="8 12" id="KW-0472">Membrane</keyword>
<dbReference type="Pfam" id="PF08219">
    <property type="entry name" value="TOM13"/>
    <property type="match status" value="1"/>
</dbReference>
<dbReference type="GO" id="GO:0005743">
    <property type="term" value="C:mitochondrial inner membrane"/>
    <property type="evidence" value="ECO:0007669"/>
    <property type="project" value="UniProtKB-SubCell"/>
</dbReference>
<dbReference type="PANTHER" id="PTHR12428">
    <property type="entry name" value="OXA1"/>
    <property type="match status" value="1"/>
</dbReference>
<evidence type="ECO:0000256" key="8">
    <source>
        <dbReference type="ARBA" id="ARBA00023136"/>
    </source>
</evidence>
<organism evidence="15">
    <name type="scientific">Chaetomium thermophilum (strain DSM 1495 / CBS 144.50 / IMI 039719)</name>
    <name type="common">Thermochaetoides thermophila</name>
    <dbReference type="NCBI Taxonomy" id="759272"/>
    <lineage>
        <taxon>Eukaryota</taxon>
        <taxon>Fungi</taxon>
        <taxon>Dikarya</taxon>
        <taxon>Ascomycota</taxon>
        <taxon>Pezizomycotina</taxon>
        <taxon>Sordariomycetes</taxon>
        <taxon>Sordariomycetidae</taxon>
        <taxon>Sordariales</taxon>
        <taxon>Chaetomiaceae</taxon>
        <taxon>Thermochaetoides</taxon>
    </lineage>
</organism>
<feature type="transmembrane region" description="Helical" evidence="12">
    <location>
        <begin position="385"/>
        <end position="403"/>
    </location>
</feature>
<keyword evidence="6 12" id="KW-1133">Transmembrane helix</keyword>
<evidence type="ECO:0000256" key="4">
    <source>
        <dbReference type="ARBA" id="ARBA00022792"/>
    </source>
</evidence>
<evidence type="ECO:0000256" key="5">
    <source>
        <dbReference type="ARBA" id="ARBA00022946"/>
    </source>
</evidence>
<dbReference type="GeneID" id="18260951"/>
<evidence type="ECO:0000256" key="7">
    <source>
        <dbReference type="ARBA" id="ARBA00023128"/>
    </source>
</evidence>
<dbReference type="PANTHER" id="PTHR12428:SF66">
    <property type="entry name" value="MITOCHONDRIAL INNER MEMBRANE PROTEIN OXA1L"/>
    <property type="match status" value="1"/>
</dbReference>
<evidence type="ECO:0000256" key="6">
    <source>
        <dbReference type="ARBA" id="ARBA00022989"/>
    </source>
</evidence>
<dbReference type="InterPro" id="IPR001708">
    <property type="entry name" value="YidC/ALB3/OXA1/COX18"/>
</dbReference>
<keyword evidence="15" id="KW-1185">Reference proteome</keyword>
<feature type="transmembrane region" description="Helical" evidence="12">
    <location>
        <begin position="356"/>
        <end position="373"/>
    </location>
</feature>
<dbReference type="RefSeq" id="XP_006697196.1">
    <property type="nucleotide sequence ID" value="XM_006697133.1"/>
</dbReference>
<feature type="transmembrane region" description="Helical" evidence="12">
    <location>
        <begin position="225"/>
        <end position="248"/>
    </location>
</feature>
<feature type="region of interest" description="Disordered" evidence="11">
    <location>
        <begin position="148"/>
        <end position="178"/>
    </location>
</feature>
<dbReference type="GO" id="GO:0005741">
    <property type="term" value="C:mitochondrial outer membrane"/>
    <property type="evidence" value="ECO:0007669"/>
    <property type="project" value="InterPro"/>
</dbReference>
<keyword evidence="7" id="KW-0496">Mitochondrion</keyword>
<evidence type="ECO:0000313" key="14">
    <source>
        <dbReference type="EMBL" id="EGS17578.1"/>
    </source>
</evidence>
<protein>
    <submittedName>
        <fullName evidence="14">Mitochondrial inner membrane protein oxa1-like protein</fullName>
    </submittedName>
</protein>
<evidence type="ECO:0000256" key="11">
    <source>
        <dbReference type="SAM" id="MobiDB-lite"/>
    </source>
</evidence>
<dbReference type="InterPro" id="IPR013262">
    <property type="entry name" value="OMP_MIM1/TOM13_mt"/>
</dbReference>
<reference evidence="14 15" key="1">
    <citation type="journal article" date="2011" name="Cell">
        <title>Insight into structure and assembly of the nuclear pore complex by utilizing the genome of a eukaryotic thermophile.</title>
        <authorList>
            <person name="Amlacher S."/>
            <person name="Sarges P."/>
            <person name="Flemming D."/>
            <person name="van Noort V."/>
            <person name="Kunze R."/>
            <person name="Devos D.P."/>
            <person name="Arumugam M."/>
            <person name="Bork P."/>
            <person name="Hurt E."/>
        </authorList>
    </citation>
    <scope>NUCLEOTIDE SEQUENCE [LARGE SCALE GENOMIC DNA]</scope>
    <source>
        <strain evidence="15">DSM 1495 / CBS 144.50 / IMI 039719</strain>
    </source>
</reference>
<evidence type="ECO:0000256" key="10">
    <source>
        <dbReference type="SAM" id="Coils"/>
    </source>
</evidence>
<name>G0SH89_CHATD</name>
<feature type="coiled-coil region" evidence="10">
    <location>
        <begin position="489"/>
        <end position="523"/>
    </location>
</feature>
<keyword evidence="4" id="KW-0999">Mitochondrion inner membrane</keyword>
<evidence type="ECO:0000256" key="3">
    <source>
        <dbReference type="ARBA" id="ARBA00022692"/>
    </source>
</evidence>
<dbReference type="OMA" id="PLGFGCY"/>
<dbReference type="HOGENOM" id="CLU_029282_5_1_1"/>
<keyword evidence="3 9" id="KW-0812">Transmembrane</keyword>
<dbReference type="AlphaFoldDB" id="G0SH89"/>
<dbReference type="OrthoDB" id="2148490at2759"/>
<evidence type="ECO:0000256" key="2">
    <source>
        <dbReference type="ARBA" id="ARBA00009877"/>
    </source>
</evidence>
<accession>G0SH89</accession>
<dbReference type="Proteomes" id="UP000008066">
    <property type="component" value="Unassembled WGS sequence"/>
</dbReference>